<feature type="transmembrane region" description="Helical" evidence="4">
    <location>
        <begin position="119"/>
        <end position="136"/>
    </location>
</feature>
<feature type="transmembrane region" description="Helical" evidence="4">
    <location>
        <begin position="209"/>
        <end position="229"/>
    </location>
</feature>
<feature type="transmembrane region" description="Helical" evidence="4">
    <location>
        <begin position="176"/>
        <end position="197"/>
    </location>
</feature>
<dbReference type="InterPro" id="IPR011701">
    <property type="entry name" value="MFS"/>
</dbReference>
<feature type="transmembrane region" description="Helical" evidence="4">
    <location>
        <begin position="249"/>
        <end position="272"/>
    </location>
</feature>
<proteinExistence type="inferred from homology"/>
<feature type="transmembrane region" description="Helical" evidence="4">
    <location>
        <begin position="406"/>
        <end position="425"/>
    </location>
</feature>
<dbReference type="InterPro" id="IPR050327">
    <property type="entry name" value="Proton-linked_MCT"/>
</dbReference>
<name>A0ABR4PWT8_9HELO</name>
<feature type="transmembrane region" description="Helical" evidence="4">
    <location>
        <begin position="142"/>
        <end position="164"/>
    </location>
</feature>
<sequence>MASQFDQDAARAEKIQESQNGQSSIDIKDTFPAVEKVGETTFPEGGARAWAVAAGTAGILFTTFGYVNAFGVYQEYYSTHQLQDHTPSDISWIGSLQAFSLFGGALFGGPLFDRYGAKVIWPAAVSYVFSIFMTSICKEYYQFMLAQGILGGISTGMVMAPAVACTSQYFHKNRGAAMGMAIGGSSVGGVVFPIALSKMLYNPNLSFGWIVRIIGFLILTVLGISCIPIRARLPPRKGTFFIAAAFRNYQFLSIVGSTFLAMLGVFIPIFYLPSYAVSYGMDPLLASYLVAILNGASFFGRVIPGILADRVGRLNGLFVACISTGILILCWQAVRSNAAIIVFAAIYGFCSGAIVSLMSVALTQVPTDPREIGTYMGMGMCITAFAVLIGPPINGALVARYGGFEQVSIFSGVVVIVGGLSVLFAKHASGKGVFGKV</sequence>
<dbReference type="InterPro" id="IPR036259">
    <property type="entry name" value="MFS_trans_sf"/>
</dbReference>
<keyword evidence="4" id="KW-0812">Transmembrane</keyword>
<comment type="caution">
    <text evidence="6">The sequence shown here is derived from an EMBL/GenBank/DDBJ whole genome shotgun (WGS) entry which is preliminary data.</text>
</comment>
<dbReference type="Gene3D" id="1.20.1250.20">
    <property type="entry name" value="MFS general substrate transporter like domains"/>
    <property type="match status" value="2"/>
</dbReference>
<protein>
    <submittedName>
        <fullName evidence="6">Riboflavin transporter MCH5</fullName>
    </submittedName>
</protein>
<feature type="transmembrane region" description="Helical" evidence="4">
    <location>
        <begin position="49"/>
        <end position="70"/>
    </location>
</feature>
<dbReference type="InterPro" id="IPR020846">
    <property type="entry name" value="MFS_dom"/>
</dbReference>
<organism evidence="6 7">
    <name type="scientific">Phlyctema vagabunda</name>
    <dbReference type="NCBI Taxonomy" id="108571"/>
    <lineage>
        <taxon>Eukaryota</taxon>
        <taxon>Fungi</taxon>
        <taxon>Dikarya</taxon>
        <taxon>Ascomycota</taxon>
        <taxon>Pezizomycotina</taxon>
        <taxon>Leotiomycetes</taxon>
        <taxon>Helotiales</taxon>
        <taxon>Dermateaceae</taxon>
        <taxon>Phlyctema</taxon>
    </lineage>
</organism>
<evidence type="ECO:0000256" key="4">
    <source>
        <dbReference type="SAM" id="Phobius"/>
    </source>
</evidence>
<dbReference type="PANTHER" id="PTHR11360">
    <property type="entry name" value="MONOCARBOXYLATE TRANSPORTER"/>
    <property type="match status" value="1"/>
</dbReference>
<evidence type="ECO:0000256" key="1">
    <source>
        <dbReference type="ARBA" id="ARBA00004141"/>
    </source>
</evidence>
<dbReference type="EMBL" id="JBFCZG010000001">
    <property type="protein sequence ID" value="KAL3427810.1"/>
    <property type="molecule type" value="Genomic_DNA"/>
</dbReference>
<comment type="similarity">
    <text evidence="2">Belongs to the major facilitator superfamily. Monocarboxylate porter (TC 2.A.1.13) family.</text>
</comment>
<comment type="subcellular location">
    <subcellularLocation>
        <location evidence="1">Membrane</location>
        <topology evidence="1">Multi-pass membrane protein</topology>
    </subcellularLocation>
</comment>
<dbReference type="CDD" id="cd17352">
    <property type="entry name" value="MFS_MCT_SLC16"/>
    <property type="match status" value="1"/>
</dbReference>
<evidence type="ECO:0000259" key="5">
    <source>
        <dbReference type="PROSITE" id="PS50850"/>
    </source>
</evidence>
<dbReference type="PANTHER" id="PTHR11360:SF281">
    <property type="entry name" value="ASPYRIDONES EFFLUX PROTEIN APDF-RELATED"/>
    <property type="match status" value="1"/>
</dbReference>
<dbReference type="SUPFAM" id="SSF103473">
    <property type="entry name" value="MFS general substrate transporter"/>
    <property type="match status" value="1"/>
</dbReference>
<dbReference type="Proteomes" id="UP001629113">
    <property type="component" value="Unassembled WGS sequence"/>
</dbReference>
<feature type="domain" description="Major facilitator superfamily (MFS) profile" evidence="5">
    <location>
        <begin position="250"/>
        <end position="437"/>
    </location>
</feature>
<evidence type="ECO:0000256" key="3">
    <source>
        <dbReference type="SAM" id="MobiDB-lite"/>
    </source>
</evidence>
<gene>
    <name evidence="6" type="ORF">PVAG01_01319</name>
</gene>
<feature type="transmembrane region" description="Helical" evidence="4">
    <location>
        <begin position="284"/>
        <end position="303"/>
    </location>
</feature>
<keyword evidence="4" id="KW-0472">Membrane</keyword>
<feature type="transmembrane region" description="Helical" evidence="4">
    <location>
        <begin position="90"/>
        <end position="112"/>
    </location>
</feature>
<accession>A0ABR4PWT8</accession>
<dbReference type="Pfam" id="PF07690">
    <property type="entry name" value="MFS_1"/>
    <property type="match status" value="1"/>
</dbReference>
<reference evidence="6 7" key="1">
    <citation type="submission" date="2024-06" db="EMBL/GenBank/DDBJ databases">
        <title>Complete genome of Phlyctema vagabunda strain 19-DSS-EL-015.</title>
        <authorList>
            <person name="Fiorenzani C."/>
        </authorList>
    </citation>
    <scope>NUCLEOTIDE SEQUENCE [LARGE SCALE GENOMIC DNA]</scope>
    <source>
        <strain evidence="6 7">19-DSS-EL-015</strain>
    </source>
</reference>
<feature type="transmembrane region" description="Helical" evidence="4">
    <location>
        <begin position="374"/>
        <end position="394"/>
    </location>
</feature>
<evidence type="ECO:0000256" key="2">
    <source>
        <dbReference type="ARBA" id="ARBA00006727"/>
    </source>
</evidence>
<feature type="transmembrane region" description="Helical" evidence="4">
    <location>
        <begin position="340"/>
        <end position="362"/>
    </location>
</feature>
<feature type="region of interest" description="Disordered" evidence="3">
    <location>
        <begin position="1"/>
        <end position="23"/>
    </location>
</feature>
<evidence type="ECO:0000313" key="7">
    <source>
        <dbReference type="Proteomes" id="UP001629113"/>
    </source>
</evidence>
<keyword evidence="4" id="KW-1133">Transmembrane helix</keyword>
<dbReference type="PROSITE" id="PS50850">
    <property type="entry name" value="MFS"/>
    <property type="match status" value="1"/>
</dbReference>
<keyword evidence="7" id="KW-1185">Reference proteome</keyword>
<evidence type="ECO:0000313" key="6">
    <source>
        <dbReference type="EMBL" id="KAL3427810.1"/>
    </source>
</evidence>
<feature type="transmembrane region" description="Helical" evidence="4">
    <location>
        <begin position="315"/>
        <end position="334"/>
    </location>
</feature>